<dbReference type="GO" id="GO:0009699">
    <property type="term" value="P:phenylpropanoid biosynthetic process"/>
    <property type="evidence" value="ECO:0007669"/>
    <property type="project" value="UniProtKB-ARBA"/>
</dbReference>
<organism evidence="5">
    <name type="scientific">Aegilops tauschii</name>
    <name type="common">Tausch's goatgrass</name>
    <name type="synonym">Aegilops squarrosa</name>
    <dbReference type="NCBI Taxonomy" id="37682"/>
    <lineage>
        <taxon>Eukaryota</taxon>
        <taxon>Viridiplantae</taxon>
        <taxon>Streptophyta</taxon>
        <taxon>Embryophyta</taxon>
        <taxon>Tracheophyta</taxon>
        <taxon>Spermatophyta</taxon>
        <taxon>Magnoliopsida</taxon>
        <taxon>Liliopsida</taxon>
        <taxon>Poales</taxon>
        <taxon>Poaceae</taxon>
        <taxon>BOP clade</taxon>
        <taxon>Pooideae</taxon>
        <taxon>Triticodae</taxon>
        <taxon>Triticeae</taxon>
        <taxon>Triticinae</taxon>
        <taxon>Aegilops</taxon>
    </lineage>
</organism>
<comment type="subunit">
    <text evidence="2 4">Homodimer.</text>
</comment>
<sequence length="180" mass="19459">MATHLPQTYLTQCCLPCEKELNLVLYLHLVVGPNANQKTIIPTKPGESLFGITAVNNWAIVDAPDFKAKVVGHAQGIHVMADQPSVGYYNSFNLAFVEGSFKGATLHMMGIFNPVGEWAITGGTGELTMARGTIKYKILQESAGIGSIRELNIHAFYTPPSALVVTLVENRALVGPWPAH</sequence>
<keyword evidence="3 4" id="KW-0964">Secreted</keyword>
<reference evidence="5" key="1">
    <citation type="submission" date="2015-06" db="UniProtKB">
        <authorList>
            <consortium name="EnsemblPlants"/>
        </authorList>
    </citation>
    <scope>IDENTIFICATION</scope>
</reference>
<dbReference type="AlphaFoldDB" id="N1QTL2"/>
<comment type="subcellular location">
    <subcellularLocation>
        <location evidence="4">Secreted</location>
        <location evidence="4">Extracellular space</location>
        <location evidence="4">Apoplast</location>
    </subcellularLocation>
</comment>
<evidence type="ECO:0000256" key="1">
    <source>
        <dbReference type="ARBA" id="ARBA00010746"/>
    </source>
</evidence>
<dbReference type="Gene3D" id="2.40.480.10">
    <property type="entry name" value="Allene oxide cyclase-like"/>
    <property type="match status" value="1"/>
</dbReference>
<accession>N1QTL2</accession>
<dbReference type="InterPro" id="IPR044859">
    <property type="entry name" value="Allene_oxi_cyc_Dirigent"/>
</dbReference>
<evidence type="ECO:0000313" key="5">
    <source>
        <dbReference type="EnsemblPlants" id="EMT00257"/>
    </source>
</evidence>
<evidence type="ECO:0000256" key="4">
    <source>
        <dbReference type="RuleBase" id="RU363099"/>
    </source>
</evidence>
<dbReference type="PANTHER" id="PTHR21495">
    <property type="entry name" value="NUCLEOPORIN-RELATED"/>
    <property type="match status" value="1"/>
</dbReference>
<dbReference type="EnsemblPlants" id="EMT00257">
    <property type="protein sequence ID" value="EMT00257"/>
    <property type="gene ID" value="F775_17246"/>
</dbReference>
<dbReference type="Pfam" id="PF03018">
    <property type="entry name" value="Dirigent"/>
    <property type="match status" value="1"/>
</dbReference>
<evidence type="ECO:0000256" key="2">
    <source>
        <dbReference type="ARBA" id="ARBA00011738"/>
    </source>
</evidence>
<evidence type="ECO:0000256" key="3">
    <source>
        <dbReference type="ARBA" id="ARBA00022525"/>
    </source>
</evidence>
<name>N1QTL2_AEGTA</name>
<dbReference type="GO" id="GO:0048046">
    <property type="term" value="C:apoplast"/>
    <property type="evidence" value="ECO:0007669"/>
    <property type="project" value="UniProtKB-SubCell"/>
</dbReference>
<protein>
    <recommendedName>
        <fullName evidence="4">Dirigent protein</fullName>
    </recommendedName>
</protein>
<comment type="similarity">
    <text evidence="1 4">Belongs to the plant dirigent protein family.</text>
</comment>
<proteinExistence type="inferred from homology"/>
<keyword evidence="4" id="KW-0052">Apoplast</keyword>
<dbReference type="InterPro" id="IPR004265">
    <property type="entry name" value="Dirigent"/>
</dbReference>
<comment type="function">
    <text evidence="4">Dirigent proteins impart stereoselectivity on the phenoxy radical-coupling reaction, yielding optically active lignans from two molecules of coniferyl alcohol in the biosynthesis of lignans, flavonolignans, and alkaloids and thus plays a central role in plant secondary metabolism.</text>
</comment>